<reference evidence="1 2" key="1">
    <citation type="submission" date="2016-03" db="EMBL/GenBank/DDBJ databases">
        <authorList>
            <person name="Ploux O."/>
        </authorList>
    </citation>
    <scope>NUCLEOTIDE SEQUENCE [LARGE SCALE GENOMIC DNA]</scope>
    <source>
        <strain evidence="1 2">EC13</strain>
    </source>
</reference>
<dbReference type="Proteomes" id="UP000075799">
    <property type="component" value="Unassembled WGS sequence"/>
</dbReference>
<dbReference type="EMBL" id="LUKD01000005">
    <property type="protein sequence ID" value="KYG65263.1"/>
    <property type="molecule type" value="Genomic_DNA"/>
</dbReference>
<sequence>MLSSYVVHYKNKYPNGKVDASDDRLDVYCADGVHRVALRKGGDGVIRDKSNELGAIDKHDLSPIPKNTRVYKLHADGRIGLDEEASARIEASRELVQADNRILSIEEYKKMAGYTVDQIGNVQAPK</sequence>
<gene>
    <name evidence="1" type="ORF">AZI87_11960</name>
</gene>
<dbReference type="RefSeq" id="WP_063207278.1">
    <property type="nucleotide sequence ID" value="NZ_LUKD01000005.1"/>
</dbReference>
<proteinExistence type="predicted"/>
<protein>
    <submittedName>
        <fullName evidence="1">Uncharacterized protein</fullName>
    </submittedName>
</protein>
<evidence type="ECO:0000313" key="2">
    <source>
        <dbReference type="Proteomes" id="UP000075799"/>
    </source>
</evidence>
<dbReference type="AlphaFoldDB" id="A0A162G8A7"/>
<comment type="caution">
    <text evidence="1">The sequence shown here is derived from an EMBL/GenBank/DDBJ whole genome shotgun (WGS) entry which is preliminary data.</text>
</comment>
<accession>A0A162G8A7</accession>
<evidence type="ECO:0000313" key="1">
    <source>
        <dbReference type="EMBL" id="KYG65263.1"/>
    </source>
</evidence>
<dbReference type="OrthoDB" id="9971317at2"/>
<name>A0A162G8A7_BDEBC</name>
<organism evidence="1 2">
    <name type="scientific">Bdellovibrio bacteriovorus</name>
    <dbReference type="NCBI Taxonomy" id="959"/>
    <lineage>
        <taxon>Bacteria</taxon>
        <taxon>Pseudomonadati</taxon>
        <taxon>Bdellovibrionota</taxon>
        <taxon>Bdellovibrionia</taxon>
        <taxon>Bdellovibrionales</taxon>
        <taxon>Pseudobdellovibrionaceae</taxon>
        <taxon>Bdellovibrio</taxon>
    </lineage>
</organism>